<dbReference type="RefSeq" id="WP_139177998.1">
    <property type="nucleotide sequence ID" value="NZ_FOHT01000002.1"/>
</dbReference>
<keyword evidence="5" id="KW-0732">Signal</keyword>
<dbReference type="Proteomes" id="UP000181981">
    <property type="component" value="Unassembled WGS sequence"/>
</dbReference>
<dbReference type="InterPro" id="IPR019734">
    <property type="entry name" value="TPR_rpt"/>
</dbReference>
<dbReference type="Pfam" id="PF13181">
    <property type="entry name" value="TPR_8"/>
    <property type="match status" value="1"/>
</dbReference>
<dbReference type="SUPFAM" id="SSF48452">
    <property type="entry name" value="TPR-like"/>
    <property type="match status" value="2"/>
</dbReference>
<reference evidence="6 7" key="1">
    <citation type="submission" date="2016-10" db="EMBL/GenBank/DDBJ databases">
        <authorList>
            <person name="de Groot N.N."/>
        </authorList>
    </citation>
    <scope>NUCLEOTIDE SEQUENCE [LARGE SCALE GENOMIC DNA]</scope>
    <source>
        <strain evidence="6 7">DSM 25947</strain>
    </source>
</reference>
<name>A0A1H9ZFG4_9BACT</name>
<evidence type="ECO:0000256" key="2">
    <source>
        <dbReference type="ARBA" id="ARBA00022803"/>
    </source>
</evidence>
<dbReference type="PANTHER" id="PTHR45586">
    <property type="entry name" value="TPR REPEAT-CONTAINING PROTEIN PA4667"/>
    <property type="match status" value="1"/>
</dbReference>
<organism evidence="6 7">
    <name type="scientific">Draconibacterium orientale</name>
    <dbReference type="NCBI Taxonomy" id="1168034"/>
    <lineage>
        <taxon>Bacteria</taxon>
        <taxon>Pseudomonadati</taxon>
        <taxon>Bacteroidota</taxon>
        <taxon>Bacteroidia</taxon>
        <taxon>Marinilabiliales</taxon>
        <taxon>Prolixibacteraceae</taxon>
        <taxon>Draconibacterium</taxon>
    </lineage>
</organism>
<dbReference type="OrthoDB" id="1522549at2"/>
<protein>
    <submittedName>
        <fullName evidence="6">Tetratricopeptide repeat-containing protein</fullName>
    </submittedName>
</protein>
<feature type="compositionally biased region" description="Acidic residues" evidence="4">
    <location>
        <begin position="518"/>
        <end position="528"/>
    </location>
</feature>
<dbReference type="PANTHER" id="PTHR45586:SF1">
    <property type="entry name" value="LIPOPOLYSACCHARIDE ASSEMBLY PROTEIN B"/>
    <property type="match status" value="1"/>
</dbReference>
<feature type="repeat" description="TPR" evidence="3">
    <location>
        <begin position="244"/>
        <end position="277"/>
    </location>
</feature>
<dbReference type="InterPro" id="IPR051012">
    <property type="entry name" value="CellSynth/LPSAsmb/PSIAsmb"/>
</dbReference>
<feature type="region of interest" description="Disordered" evidence="4">
    <location>
        <begin position="1070"/>
        <end position="1102"/>
    </location>
</feature>
<evidence type="ECO:0000313" key="7">
    <source>
        <dbReference type="Proteomes" id="UP000181981"/>
    </source>
</evidence>
<dbReference type="SMART" id="SM00028">
    <property type="entry name" value="TPR"/>
    <property type="match status" value="4"/>
</dbReference>
<evidence type="ECO:0000313" key="6">
    <source>
        <dbReference type="EMBL" id="SES80392.1"/>
    </source>
</evidence>
<dbReference type="EMBL" id="FOHT01000002">
    <property type="protein sequence ID" value="SES80392.1"/>
    <property type="molecule type" value="Genomic_DNA"/>
</dbReference>
<evidence type="ECO:0000256" key="4">
    <source>
        <dbReference type="SAM" id="MobiDB-lite"/>
    </source>
</evidence>
<keyword evidence="1" id="KW-0677">Repeat</keyword>
<dbReference type="PROSITE" id="PS51257">
    <property type="entry name" value="PROKAR_LIPOPROTEIN"/>
    <property type="match status" value="1"/>
</dbReference>
<proteinExistence type="predicted"/>
<feature type="compositionally biased region" description="Low complexity" evidence="4">
    <location>
        <begin position="1079"/>
        <end position="1101"/>
    </location>
</feature>
<dbReference type="Pfam" id="PF13174">
    <property type="entry name" value="TPR_6"/>
    <property type="match status" value="1"/>
</dbReference>
<feature type="repeat" description="TPR" evidence="3">
    <location>
        <begin position="132"/>
        <end position="165"/>
    </location>
</feature>
<accession>A0A1H9ZFG4</accession>
<dbReference type="Gene3D" id="1.25.40.10">
    <property type="entry name" value="Tetratricopeptide repeat domain"/>
    <property type="match status" value="3"/>
</dbReference>
<dbReference type="PROSITE" id="PS50005">
    <property type="entry name" value="TPR"/>
    <property type="match status" value="2"/>
</dbReference>
<keyword evidence="2 3" id="KW-0802">TPR repeat</keyword>
<dbReference type="InterPro" id="IPR011990">
    <property type="entry name" value="TPR-like_helical_dom_sf"/>
</dbReference>
<feature type="chain" id="PRO_5010205651" evidence="5">
    <location>
        <begin position="22"/>
        <end position="1229"/>
    </location>
</feature>
<gene>
    <name evidence="6" type="ORF">SAMN05444285_102126</name>
</gene>
<sequence>MKKRFLHTIFLFLLVSIFAGCSTEKNTRASRTFHNVTSRYNIYFNANEAVKEGVATIEERVEDDFTRVLPIYKASDPSVARMVKSDMDYAVVKCSKLIEIHSITKKPKRKRGGGSRKYQEFASQEEFNNWIDDSYLLMGKAYFYQHNFFAAIDNFSYVVRKYPDEETADEAQVWLIRAYTEMERYIEANEVIQAIQSYDDFPKSLERDFAIATAFYYKKQFEYDNAIRLLDIAIDKTFWKKDKARLQYIVAQLYQELGQNQAAAAAFRKVTKMNPDYTMAFNAMINGAGVFSGEGNSEDLKKQLNKMLRDKKNVDFRDQIYYALGNIFFREGNRDVAKDNYKESVATSFKNQYQRALSSITLADIYFEDLNYRGAQSYYDSAMIIIDETYPNYDNVSARYRSLTNLVDNILLVEREDSLQRVAQMSDVEREALIANLMQEEQERQRNMENLAMQDARSQGYYRSNRYRMGMGNSGGGGWYFYNPQTVSYGRVTFQQQWGRRTLEDDWRRSNKATVSMEESEEMAEVEPEEQRIEDPLKKEFYTQDLPLTDSMMTVSHARIRDALYNSGKIFKSEFEDYERSAEAFEELIRRYPNNIYLLSAYFDLYDLYELMGDKERANYYRSLIISEYPKSKFAQFLQNPNFFVEMAAKTDSLNRLYQETFRNYKQGRYQNVLSLTGQMKNMEPDTVILPKIDFMEMVADGVLTDVHNFEVLLKGYLAEYPAKEPSPLAGEILQLIQDSTLTDYQKLVEMGYISEEIQNEELLPENFFADDEFGGKFSYDEDLLHYFVIAYPREEEDNIDLNRLKFDIANYNIDHYTKIDFDIETEYLDDKLAFVLVRSMTNKENALIYHGAIIRKAPVFKTLQGIDYMNFVISSTNYRAVMQERSTADYMKFFVKNYSRFIRSNFSDDEMDISPEELMARAAAEENALNERGTFVTVNAGPAGLYDTNVDTTQNFVIAVKDVSLSLRPLMRGFADFNRDEFRAWNLALQAKEVGDYRLLVVHGIPALNESMSYFRRAITTRSLFEPLGQSTYRNFLITDDNLQTLLDENKVEEYITFFRNNYIQRRASDSSSDNQSQTAAPTTTTQTAEPAPAAQAAPASLTGSPYNQNISGPHRIVFVIPATGVFKDAFINGIAAYNQSNFANSGFTIEEQQLDQARQLIIVRGMEDEATARQYFSVVVRNRDLFDPLGTAQYRNFLISEENFSIFLREKNITEYMDFYKQVYLNK</sequence>
<evidence type="ECO:0000256" key="1">
    <source>
        <dbReference type="ARBA" id="ARBA00022737"/>
    </source>
</evidence>
<dbReference type="AlphaFoldDB" id="A0A1H9ZFG4"/>
<evidence type="ECO:0000256" key="5">
    <source>
        <dbReference type="SAM" id="SignalP"/>
    </source>
</evidence>
<feature type="signal peptide" evidence="5">
    <location>
        <begin position="1"/>
        <end position="21"/>
    </location>
</feature>
<feature type="region of interest" description="Disordered" evidence="4">
    <location>
        <begin position="513"/>
        <end position="532"/>
    </location>
</feature>
<evidence type="ECO:0000256" key="3">
    <source>
        <dbReference type="PROSITE-ProRule" id="PRU00339"/>
    </source>
</evidence>